<accession>A0A4Q2RHC9</accession>
<proteinExistence type="inferred from homology"/>
<dbReference type="AlphaFoldDB" id="A0A4Q2RHC9"/>
<gene>
    <name evidence="5" type="ORF">D3272_01930</name>
</gene>
<feature type="compositionally biased region" description="Low complexity" evidence="3">
    <location>
        <begin position="35"/>
        <end position="46"/>
    </location>
</feature>
<dbReference type="CDD" id="cd06464">
    <property type="entry name" value="ACD_sHsps-like"/>
    <property type="match status" value="1"/>
</dbReference>
<dbReference type="SUPFAM" id="SSF49764">
    <property type="entry name" value="HSP20-like chaperones"/>
    <property type="match status" value="1"/>
</dbReference>
<name>A0A4Q2RHC9_9HYPH</name>
<keyword evidence="6" id="KW-1185">Reference proteome</keyword>
<dbReference type="InterPro" id="IPR002068">
    <property type="entry name" value="A-crystallin/Hsp20_dom"/>
</dbReference>
<evidence type="ECO:0000313" key="6">
    <source>
        <dbReference type="Proteomes" id="UP000289411"/>
    </source>
</evidence>
<dbReference type="OrthoDB" id="9792695at2"/>
<organism evidence="5 6">
    <name type="scientific">Lichenibacterium ramalinae</name>
    <dbReference type="NCBI Taxonomy" id="2316527"/>
    <lineage>
        <taxon>Bacteria</taxon>
        <taxon>Pseudomonadati</taxon>
        <taxon>Pseudomonadota</taxon>
        <taxon>Alphaproteobacteria</taxon>
        <taxon>Hyphomicrobiales</taxon>
        <taxon>Lichenihabitantaceae</taxon>
        <taxon>Lichenibacterium</taxon>
    </lineage>
</organism>
<dbReference type="Pfam" id="PF00011">
    <property type="entry name" value="HSP20"/>
    <property type="match status" value="1"/>
</dbReference>
<dbReference type="Gene3D" id="2.60.40.790">
    <property type="match status" value="1"/>
</dbReference>
<protein>
    <submittedName>
        <fullName evidence="5">Hsp20/alpha crystallin family protein</fullName>
    </submittedName>
</protein>
<evidence type="ECO:0000256" key="1">
    <source>
        <dbReference type="PROSITE-ProRule" id="PRU00285"/>
    </source>
</evidence>
<dbReference type="InterPro" id="IPR008978">
    <property type="entry name" value="HSP20-like_chaperone"/>
</dbReference>
<evidence type="ECO:0000256" key="3">
    <source>
        <dbReference type="SAM" id="MobiDB-lite"/>
    </source>
</evidence>
<evidence type="ECO:0000313" key="5">
    <source>
        <dbReference type="EMBL" id="RYB07898.1"/>
    </source>
</evidence>
<sequence>MPRQDSHDWMWAEAVAMLARAESAQGRGEGRGERPQGPAASRRAARPAAWTPAVDVIETEAAVLILVSLPGVAAEAVEASLEGDIVVVSGRRTLPPELQTAVIHRLELPMGRFERRIPIPPGRYDGVRRDTRDGCLLISLHKA</sequence>
<dbReference type="Proteomes" id="UP000289411">
    <property type="component" value="Unassembled WGS sequence"/>
</dbReference>
<evidence type="ECO:0000256" key="2">
    <source>
        <dbReference type="RuleBase" id="RU003616"/>
    </source>
</evidence>
<dbReference type="PROSITE" id="PS01031">
    <property type="entry name" value="SHSP"/>
    <property type="match status" value="1"/>
</dbReference>
<comment type="caution">
    <text evidence="5">The sequence shown here is derived from an EMBL/GenBank/DDBJ whole genome shotgun (WGS) entry which is preliminary data.</text>
</comment>
<comment type="similarity">
    <text evidence="1 2">Belongs to the small heat shock protein (HSP20) family.</text>
</comment>
<evidence type="ECO:0000259" key="4">
    <source>
        <dbReference type="PROSITE" id="PS01031"/>
    </source>
</evidence>
<feature type="region of interest" description="Disordered" evidence="3">
    <location>
        <begin position="22"/>
        <end position="46"/>
    </location>
</feature>
<dbReference type="EMBL" id="QYBC01000001">
    <property type="protein sequence ID" value="RYB07898.1"/>
    <property type="molecule type" value="Genomic_DNA"/>
</dbReference>
<feature type="domain" description="SHSP" evidence="4">
    <location>
        <begin position="45"/>
        <end position="143"/>
    </location>
</feature>
<reference evidence="5 6" key="2">
    <citation type="submission" date="2019-02" db="EMBL/GenBank/DDBJ databases">
        <title>'Lichenibacterium ramalinii' gen. nov. sp. nov., 'Lichenibacterium minor' gen. nov. sp. nov.</title>
        <authorList>
            <person name="Pankratov T."/>
        </authorList>
    </citation>
    <scope>NUCLEOTIDE SEQUENCE [LARGE SCALE GENOMIC DNA]</scope>
    <source>
        <strain evidence="5 6">RmlP001</strain>
    </source>
</reference>
<reference evidence="5 6" key="1">
    <citation type="submission" date="2018-09" db="EMBL/GenBank/DDBJ databases">
        <authorList>
            <person name="Grouzdev D.S."/>
            <person name="Krutkina M.S."/>
        </authorList>
    </citation>
    <scope>NUCLEOTIDE SEQUENCE [LARGE SCALE GENOMIC DNA]</scope>
    <source>
        <strain evidence="5 6">RmlP001</strain>
    </source>
</reference>
<dbReference type="RefSeq" id="WP_129217370.1">
    <property type="nucleotide sequence ID" value="NZ_QYBC01000001.1"/>
</dbReference>